<dbReference type="AlphaFoldDB" id="A0A8K0GXJ8"/>
<gene>
    <name evidence="7" type="ORF">FNV43_RR16052</name>
</gene>
<keyword evidence="8" id="KW-1185">Reference proteome</keyword>
<protein>
    <recommendedName>
        <fullName evidence="6">BHLH domain-containing protein</fullName>
    </recommendedName>
</protein>
<keyword evidence="4" id="KW-0804">Transcription</keyword>
<dbReference type="OrthoDB" id="6106870at2759"/>
<dbReference type="Gene3D" id="4.10.280.10">
    <property type="entry name" value="Helix-loop-helix DNA-binding domain"/>
    <property type="match status" value="1"/>
</dbReference>
<accession>A0A8K0GXJ8</accession>
<dbReference type="Proteomes" id="UP000796880">
    <property type="component" value="Unassembled WGS sequence"/>
</dbReference>
<dbReference type="GO" id="GO:0000981">
    <property type="term" value="F:DNA-binding transcription factor activity, RNA polymerase II-specific"/>
    <property type="evidence" value="ECO:0007669"/>
    <property type="project" value="TreeGrafter"/>
</dbReference>
<dbReference type="PANTHER" id="PTHR13935:SF41">
    <property type="entry name" value="TRANSCRIPTION FACTOR ORG2-RELATED"/>
    <property type="match status" value="1"/>
</dbReference>
<dbReference type="GO" id="GO:0090575">
    <property type="term" value="C:RNA polymerase II transcription regulator complex"/>
    <property type="evidence" value="ECO:0007669"/>
    <property type="project" value="TreeGrafter"/>
</dbReference>
<keyword evidence="3" id="KW-0238">DNA-binding</keyword>
<dbReference type="InterPro" id="IPR011598">
    <property type="entry name" value="bHLH_dom"/>
</dbReference>
<evidence type="ECO:0000256" key="4">
    <source>
        <dbReference type="ARBA" id="ARBA00023163"/>
    </source>
</evidence>
<dbReference type="EMBL" id="VOIH02000007">
    <property type="protein sequence ID" value="KAF3442136.1"/>
    <property type="molecule type" value="Genomic_DNA"/>
</dbReference>
<evidence type="ECO:0000259" key="6">
    <source>
        <dbReference type="PROSITE" id="PS50888"/>
    </source>
</evidence>
<name>A0A8K0GXJ8_9ROSA</name>
<comment type="subcellular location">
    <subcellularLocation>
        <location evidence="1">Nucleus</location>
    </subcellularLocation>
</comment>
<dbReference type="CDD" id="cd18914">
    <property type="entry name" value="bHLH_AtORG2_like"/>
    <property type="match status" value="1"/>
</dbReference>
<evidence type="ECO:0000313" key="8">
    <source>
        <dbReference type="Proteomes" id="UP000796880"/>
    </source>
</evidence>
<dbReference type="GO" id="GO:0000977">
    <property type="term" value="F:RNA polymerase II transcription regulatory region sequence-specific DNA binding"/>
    <property type="evidence" value="ECO:0007669"/>
    <property type="project" value="TreeGrafter"/>
</dbReference>
<feature type="domain" description="BHLH" evidence="6">
    <location>
        <begin position="80"/>
        <end position="132"/>
    </location>
</feature>
<proteinExistence type="predicted"/>
<dbReference type="InterPro" id="IPR036638">
    <property type="entry name" value="HLH_DNA-bd_sf"/>
</dbReference>
<dbReference type="GO" id="GO:0046983">
    <property type="term" value="F:protein dimerization activity"/>
    <property type="evidence" value="ECO:0007669"/>
    <property type="project" value="InterPro"/>
</dbReference>
<evidence type="ECO:0000256" key="1">
    <source>
        <dbReference type="ARBA" id="ARBA00004123"/>
    </source>
</evidence>
<dbReference type="PANTHER" id="PTHR13935">
    <property type="entry name" value="ACHAETE-SCUTE TRANSCRIPTION FACTOR-RELATED"/>
    <property type="match status" value="1"/>
</dbReference>
<evidence type="ECO:0000313" key="7">
    <source>
        <dbReference type="EMBL" id="KAF3442136.1"/>
    </source>
</evidence>
<dbReference type="FunFam" id="4.10.280.10:FF:000074">
    <property type="entry name" value="Transcription factor ORG2"/>
    <property type="match status" value="1"/>
</dbReference>
<dbReference type="PROSITE" id="PS50888">
    <property type="entry name" value="BHLH"/>
    <property type="match status" value="1"/>
</dbReference>
<dbReference type="GO" id="GO:0010106">
    <property type="term" value="P:cellular response to iron ion starvation"/>
    <property type="evidence" value="ECO:0007669"/>
    <property type="project" value="UniProtKB-ARBA"/>
</dbReference>
<sequence>MLALSSSGFSSIGVPFDQEFPITHHDLNHICRGITDNNYIDSPDSSSFAHLLDHDQQLEVELQQSPPSTTDRHPDDYTMVKKLSHNASERDRRRKINTLYFSLRSLLPKVDQMKRLSNPATVSRVLKYIPELQQQVQGLIQKKEELIASITSISRMHSDVINYQEIKQTKSPVWRSLSSVSGSRLNDKEVVLQISTFNKLHDHPTPLISQVLVDLEEDGFSLINATSFESFGGRIFLTLHLQVDRAYTLKSDMLTHNLLSSYLKREELFTS</sequence>
<organism evidence="7 8">
    <name type="scientific">Rhamnella rubrinervis</name>
    <dbReference type="NCBI Taxonomy" id="2594499"/>
    <lineage>
        <taxon>Eukaryota</taxon>
        <taxon>Viridiplantae</taxon>
        <taxon>Streptophyta</taxon>
        <taxon>Embryophyta</taxon>
        <taxon>Tracheophyta</taxon>
        <taxon>Spermatophyta</taxon>
        <taxon>Magnoliopsida</taxon>
        <taxon>eudicotyledons</taxon>
        <taxon>Gunneridae</taxon>
        <taxon>Pentapetalae</taxon>
        <taxon>rosids</taxon>
        <taxon>fabids</taxon>
        <taxon>Rosales</taxon>
        <taxon>Rhamnaceae</taxon>
        <taxon>rhamnoid group</taxon>
        <taxon>Rhamneae</taxon>
        <taxon>Rhamnella</taxon>
    </lineage>
</organism>
<keyword evidence="5" id="KW-0539">Nucleus</keyword>
<comment type="caution">
    <text evidence="7">The sequence shown here is derived from an EMBL/GenBank/DDBJ whole genome shotgun (WGS) entry which is preliminary data.</text>
</comment>
<dbReference type="Pfam" id="PF00010">
    <property type="entry name" value="HLH"/>
    <property type="match status" value="1"/>
</dbReference>
<evidence type="ECO:0000256" key="3">
    <source>
        <dbReference type="ARBA" id="ARBA00023125"/>
    </source>
</evidence>
<dbReference type="SUPFAM" id="SSF47459">
    <property type="entry name" value="HLH, helix-loop-helix DNA-binding domain"/>
    <property type="match status" value="1"/>
</dbReference>
<evidence type="ECO:0000256" key="5">
    <source>
        <dbReference type="ARBA" id="ARBA00023242"/>
    </source>
</evidence>
<evidence type="ECO:0000256" key="2">
    <source>
        <dbReference type="ARBA" id="ARBA00023015"/>
    </source>
</evidence>
<reference evidence="7" key="1">
    <citation type="submission" date="2020-03" db="EMBL/GenBank/DDBJ databases">
        <title>A high-quality chromosome-level genome assembly of a woody plant with both climbing and erect habits, Rhamnella rubrinervis.</title>
        <authorList>
            <person name="Lu Z."/>
            <person name="Yang Y."/>
            <person name="Zhu X."/>
            <person name="Sun Y."/>
        </authorList>
    </citation>
    <scope>NUCLEOTIDE SEQUENCE</scope>
    <source>
        <strain evidence="7">BYM</strain>
        <tissue evidence="7">Leaf</tissue>
    </source>
</reference>
<keyword evidence="2" id="KW-0805">Transcription regulation</keyword>
<dbReference type="SMART" id="SM00353">
    <property type="entry name" value="HLH"/>
    <property type="match status" value="1"/>
</dbReference>
<dbReference type="InterPro" id="IPR015660">
    <property type="entry name" value="MASH1/Ascl1a-like"/>
</dbReference>